<protein>
    <submittedName>
        <fullName evidence="2">Uncharacterized protein</fullName>
    </submittedName>
</protein>
<dbReference type="AlphaFoldDB" id="A0A382T6P1"/>
<evidence type="ECO:0000313" key="2">
    <source>
        <dbReference type="EMBL" id="SVD17048.1"/>
    </source>
</evidence>
<gene>
    <name evidence="2" type="ORF">METZ01_LOCUS369902</name>
</gene>
<proteinExistence type="predicted"/>
<feature type="non-terminal residue" evidence="2">
    <location>
        <position position="73"/>
    </location>
</feature>
<evidence type="ECO:0000256" key="1">
    <source>
        <dbReference type="SAM" id="MobiDB-lite"/>
    </source>
</evidence>
<organism evidence="2">
    <name type="scientific">marine metagenome</name>
    <dbReference type="NCBI Taxonomy" id="408172"/>
    <lineage>
        <taxon>unclassified sequences</taxon>
        <taxon>metagenomes</taxon>
        <taxon>ecological metagenomes</taxon>
    </lineage>
</organism>
<dbReference type="EMBL" id="UINC01133864">
    <property type="protein sequence ID" value="SVD17048.1"/>
    <property type="molecule type" value="Genomic_DNA"/>
</dbReference>
<name>A0A382T6P1_9ZZZZ</name>
<sequence>MSGTIATNPNRQSGTIGAVPSATNDSSDPVRTTNPSTGVGTEWHNTTSGQIFICTDATTNYNVWVGQRGTKIY</sequence>
<reference evidence="2" key="1">
    <citation type="submission" date="2018-05" db="EMBL/GenBank/DDBJ databases">
        <authorList>
            <person name="Lanie J.A."/>
            <person name="Ng W.-L."/>
            <person name="Kazmierczak K.M."/>
            <person name="Andrzejewski T.M."/>
            <person name="Davidsen T.M."/>
            <person name="Wayne K.J."/>
            <person name="Tettelin H."/>
            <person name="Glass J.I."/>
            <person name="Rusch D."/>
            <person name="Podicherti R."/>
            <person name="Tsui H.-C.T."/>
            <person name="Winkler M.E."/>
        </authorList>
    </citation>
    <scope>NUCLEOTIDE SEQUENCE</scope>
</reference>
<feature type="region of interest" description="Disordered" evidence="1">
    <location>
        <begin position="1"/>
        <end position="44"/>
    </location>
</feature>
<accession>A0A382T6P1</accession>